<dbReference type="InterPro" id="IPR036291">
    <property type="entry name" value="NAD(P)-bd_dom_sf"/>
</dbReference>
<dbReference type="InterPro" id="IPR002347">
    <property type="entry name" value="SDR_fam"/>
</dbReference>
<dbReference type="SUPFAM" id="SSF51735">
    <property type="entry name" value="NAD(P)-binding Rossmann-fold domains"/>
    <property type="match status" value="1"/>
</dbReference>
<evidence type="ECO:0000256" key="1">
    <source>
        <dbReference type="RuleBase" id="RU000363"/>
    </source>
</evidence>
<comment type="similarity">
    <text evidence="1">Belongs to the short-chain dehydrogenases/reductases (SDR) family.</text>
</comment>
<dbReference type="PRINTS" id="PR00080">
    <property type="entry name" value="SDRFAMILY"/>
</dbReference>
<dbReference type="InParanoid" id="A0A2V0NQT8"/>
<comment type="caution">
    <text evidence="2">The sequence shown here is derived from an EMBL/GenBank/DDBJ whole genome shotgun (WGS) entry which is preliminary data.</text>
</comment>
<organism evidence="2 3">
    <name type="scientific">Raphidocelis subcapitata</name>
    <dbReference type="NCBI Taxonomy" id="307507"/>
    <lineage>
        <taxon>Eukaryota</taxon>
        <taxon>Viridiplantae</taxon>
        <taxon>Chlorophyta</taxon>
        <taxon>core chlorophytes</taxon>
        <taxon>Chlorophyceae</taxon>
        <taxon>CS clade</taxon>
        <taxon>Sphaeropleales</taxon>
        <taxon>Selenastraceae</taxon>
        <taxon>Raphidocelis</taxon>
    </lineage>
</organism>
<dbReference type="Gene3D" id="3.40.50.720">
    <property type="entry name" value="NAD(P)-binding Rossmann-like Domain"/>
    <property type="match status" value="1"/>
</dbReference>
<dbReference type="PANTHER" id="PTHR43313:SF1">
    <property type="entry name" value="3BETA-HYDROXYSTEROID DEHYDROGENASE DHS-16"/>
    <property type="match status" value="1"/>
</dbReference>
<dbReference type="PANTHER" id="PTHR43313">
    <property type="entry name" value="SHORT-CHAIN DEHYDROGENASE/REDUCTASE FAMILY 9C"/>
    <property type="match status" value="1"/>
</dbReference>
<dbReference type="PROSITE" id="PS00061">
    <property type="entry name" value="ADH_SHORT"/>
    <property type="match status" value="1"/>
</dbReference>
<protein>
    <submittedName>
        <fullName evidence="2">Short-chain dehydrogenase reductase</fullName>
    </submittedName>
</protein>
<dbReference type="AlphaFoldDB" id="A0A2V0NQT8"/>
<dbReference type="GO" id="GO:0008202">
    <property type="term" value="P:steroid metabolic process"/>
    <property type="evidence" value="ECO:0007669"/>
    <property type="project" value="TreeGrafter"/>
</dbReference>
<keyword evidence="3" id="KW-1185">Reference proteome</keyword>
<sequence>MALRIAHLHGQGHPHCHARRAPARRARRAVVLAAAAPAAAAARPAVVVTGASSGIGKATAALLASKGWRVFAGVRSEAAGEELRALNPEGIEPLMIDVASTDSVRGAAARVAEAVGAGGLQGLVNNAGFGIFLPVEEFPEEVWASVMDVNVTGVLRATQAFLPLLRAGERRGRVVNMSSIAGSVAFPLFGAYAASKHALEAMSDALRFELMPQGIPVTIVKPGPVVTDIWARARRGSDAAVELGPEARARYGDLVDKTRQLTEDSEATGIPADGVAAVVLEALTARSPRSRVVVGTTAPAVQVLRRLLPDWIFNRMIANYYKI</sequence>
<dbReference type="OrthoDB" id="535495at2759"/>
<proteinExistence type="inferred from homology"/>
<dbReference type="CDD" id="cd05374">
    <property type="entry name" value="17beta-HSD-like_SDR_c"/>
    <property type="match status" value="1"/>
</dbReference>
<evidence type="ECO:0000313" key="2">
    <source>
        <dbReference type="EMBL" id="GBF90004.1"/>
    </source>
</evidence>
<reference evidence="2 3" key="1">
    <citation type="journal article" date="2018" name="Sci. Rep.">
        <title>Raphidocelis subcapitata (=Pseudokirchneriella subcapitata) provides an insight into genome evolution and environmental adaptations in the Sphaeropleales.</title>
        <authorList>
            <person name="Suzuki S."/>
            <person name="Yamaguchi H."/>
            <person name="Nakajima N."/>
            <person name="Kawachi M."/>
        </authorList>
    </citation>
    <scope>NUCLEOTIDE SEQUENCE [LARGE SCALE GENOMIC DNA]</scope>
    <source>
        <strain evidence="2 3">NIES-35</strain>
    </source>
</reference>
<dbReference type="PRINTS" id="PR00081">
    <property type="entry name" value="GDHRDH"/>
</dbReference>
<dbReference type="STRING" id="307507.A0A2V0NQT8"/>
<evidence type="ECO:0000313" key="3">
    <source>
        <dbReference type="Proteomes" id="UP000247498"/>
    </source>
</evidence>
<dbReference type="EMBL" id="BDRX01000014">
    <property type="protein sequence ID" value="GBF90004.1"/>
    <property type="molecule type" value="Genomic_DNA"/>
</dbReference>
<dbReference type="Pfam" id="PF00106">
    <property type="entry name" value="adh_short"/>
    <property type="match status" value="1"/>
</dbReference>
<gene>
    <name evidence="2" type="ORF">Rsub_02710</name>
</gene>
<name>A0A2V0NQT8_9CHLO</name>
<dbReference type="GO" id="GO:0016491">
    <property type="term" value="F:oxidoreductase activity"/>
    <property type="evidence" value="ECO:0007669"/>
    <property type="project" value="TreeGrafter"/>
</dbReference>
<dbReference type="Proteomes" id="UP000247498">
    <property type="component" value="Unassembled WGS sequence"/>
</dbReference>
<accession>A0A2V0NQT8</accession>
<dbReference type="InterPro" id="IPR020904">
    <property type="entry name" value="Sc_DH/Rdtase_CS"/>
</dbReference>